<evidence type="ECO:0000256" key="5">
    <source>
        <dbReference type="SAM" id="Phobius"/>
    </source>
</evidence>
<feature type="transmembrane region" description="Helical" evidence="5">
    <location>
        <begin position="47"/>
        <end position="66"/>
    </location>
</feature>
<keyword evidence="3 5" id="KW-1133">Transmembrane helix</keyword>
<dbReference type="PANTHER" id="PTHR23503">
    <property type="entry name" value="SOLUTE CARRIER FAMILY 2"/>
    <property type="match status" value="1"/>
</dbReference>
<organism evidence="6 7">
    <name type="scientific">Parelaphostrongylus tenuis</name>
    <name type="common">Meningeal worm</name>
    <dbReference type="NCBI Taxonomy" id="148309"/>
    <lineage>
        <taxon>Eukaryota</taxon>
        <taxon>Metazoa</taxon>
        <taxon>Ecdysozoa</taxon>
        <taxon>Nematoda</taxon>
        <taxon>Chromadorea</taxon>
        <taxon>Rhabditida</taxon>
        <taxon>Rhabditina</taxon>
        <taxon>Rhabditomorpha</taxon>
        <taxon>Strongyloidea</taxon>
        <taxon>Metastrongylidae</taxon>
        <taxon>Parelaphostrongylus</taxon>
    </lineage>
</organism>
<evidence type="ECO:0000313" key="7">
    <source>
        <dbReference type="Proteomes" id="UP001196413"/>
    </source>
</evidence>
<dbReference type="InterPro" id="IPR045263">
    <property type="entry name" value="GLUT"/>
</dbReference>
<dbReference type="SUPFAM" id="SSF103473">
    <property type="entry name" value="MFS general substrate transporter"/>
    <property type="match status" value="1"/>
</dbReference>
<evidence type="ECO:0000313" key="6">
    <source>
        <dbReference type="EMBL" id="KAJ1348951.1"/>
    </source>
</evidence>
<proteinExistence type="predicted"/>
<evidence type="ECO:0000256" key="2">
    <source>
        <dbReference type="ARBA" id="ARBA00022692"/>
    </source>
</evidence>
<feature type="transmembrane region" description="Helical" evidence="5">
    <location>
        <begin position="104"/>
        <end position="128"/>
    </location>
</feature>
<comment type="subcellular location">
    <subcellularLocation>
        <location evidence="1">Membrane</location>
    </subcellularLocation>
</comment>
<comment type="caution">
    <text evidence="6">The sequence shown here is derived from an EMBL/GenBank/DDBJ whole genome shotgun (WGS) entry which is preliminary data.</text>
</comment>
<dbReference type="EMBL" id="JAHQIW010000584">
    <property type="protein sequence ID" value="KAJ1348951.1"/>
    <property type="molecule type" value="Genomic_DNA"/>
</dbReference>
<reference evidence="6" key="1">
    <citation type="submission" date="2021-06" db="EMBL/GenBank/DDBJ databases">
        <title>Parelaphostrongylus tenuis whole genome reference sequence.</title>
        <authorList>
            <person name="Garwood T.J."/>
            <person name="Larsen P.A."/>
            <person name="Fountain-Jones N.M."/>
            <person name="Garbe J.R."/>
            <person name="Macchietto M.G."/>
            <person name="Kania S.A."/>
            <person name="Gerhold R.W."/>
            <person name="Richards J.E."/>
            <person name="Wolf T.M."/>
        </authorList>
    </citation>
    <scope>NUCLEOTIDE SEQUENCE</scope>
    <source>
        <strain evidence="6">MNPRO001-30</strain>
        <tissue evidence="6">Meninges</tissue>
    </source>
</reference>
<dbReference type="InterPro" id="IPR005828">
    <property type="entry name" value="MFS_sugar_transport-like"/>
</dbReference>
<evidence type="ECO:0000256" key="3">
    <source>
        <dbReference type="ARBA" id="ARBA00022989"/>
    </source>
</evidence>
<dbReference type="AlphaFoldDB" id="A0AAD5MGX4"/>
<dbReference type="Proteomes" id="UP001196413">
    <property type="component" value="Unassembled WGS sequence"/>
</dbReference>
<keyword evidence="7" id="KW-1185">Reference proteome</keyword>
<dbReference type="PANTHER" id="PTHR23503:SF108">
    <property type="entry name" value="MAJOR FACILITATOR SUPERFAMILY (MFS) PROFILE DOMAIN-CONTAINING PROTEIN"/>
    <property type="match status" value="1"/>
</dbReference>
<feature type="transmembrane region" description="Helical" evidence="5">
    <location>
        <begin position="140"/>
        <end position="164"/>
    </location>
</feature>
<gene>
    <name evidence="6" type="ORF">KIN20_004359</name>
</gene>
<evidence type="ECO:0008006" key="8">
    <source>
        <dbReference type="Google" id="ProtNLM"/>
    </source>
</evidence>
<dbReference type="GO" id="GO:0016020">
    <property type="term" value="C:membrane"/>
    <property type="evidence" value="ECO:0007669"/>
    <property type="project" value="UniProtKB-SubCell"/>
</dbReference>
<feature type="transmembrane region" description="Helical" evidence="5">
    <location>
        <begin position="170"/>
        <end position="189"/>
    </location>
</feature>
<feature type="transmembrane region" description="Helical" evidence="5">
    <location>
        <begin position="73"/>
        <end position="92"/>
    </location>
</feature>
<dbReference type="Gene3D" id="1.20.1250.20">
    <property type="entry name" value="MFS general substrate transporter like domains"/>
    <property type="match status" value="1"/>
</dbReference>
<accession>A0AAD5MGX4</accession>
<dbReference type="Pfam" id="PF00083">
    <property type="entry name" value="Sugar_tr"/>
    <property type="match status" value="1"/>
</dbReference>
<sequence length="236" mass="26536">MIDVSEPHIAPEVLQRHEEMVTGIWPIIYLSTDMFSKHFTEEVSQSASLLFITANFAAGICGMFIIERFGRRSLMLWLGFFNIISLVLFIVFEQLANVMEPLKWGCIAATILFGITYGVGLGPIAFFITSELVAQQHRSLVQSMVFAVNTVANFAFSFATLPAYSKIQSWAFIPLFIVPSSISMTYLYFNMPETAGREVHDIVEELLARNSKKQVCSRTSQYLTTVTLAQEMKSTT</sequence>
<keyword evidence="4 5" id="KW-0472">Membrane</keyword>
<dbReference type="GO" id="GO:0015149">
    <property type="term" value="F:hexose transmembrane transporter activity"/>
    <property type="evidence" value="ECO:0007669"/>
    <property type="project" value="TreeGrafter"/>
</dbReference>
<keyword evidence="2 5" id="KW-0812">Transmembrane</keyword>
<dbReference type="InterPro" id="IPR036259">
    <property type="entry name" value="MFS_trans_sf"/>
</dbReference>
<evidence type="ECO:0000256" key="4">
    <source>
        <dbReference type="ARBA" id="ARBA00023136"/>
    </source>
</evidence>
<name>A0AAD5MGX4_PARTN</name>
<evidence type="ECO:0000256" key="1">
    <source>
        <dbReference type="ARBA" id="ARBA00004370"/>
    </source>
</evidence>
<protein>
    <recommendedName>
        <fullName evidence="8">Major facilitator superfamily (MFS) profile domain-containing protein</fullName>
    </recommendedName>
</protein>